<gene>
    <name evidence="12" type="ORF">FB566_1405</name>
</gene>
<dbReference type="EMBL" id="VFOW01000001">
    <property type="protein sequence ID" value="TQL75889.1"/>
    <property type="molecule type" value="Genomic_DNA"/>
</dbReference>
<feature type="domain" description="Dyp-type peroxidase C-terminal" evidence="11">
    <location>
        <begin position="209"/>
        <end position="383"/>
    </location>
</feature>
<sequence>MADKPMSRRLILTGGLAAVGGAAAATGVGVLRARDEVVENQDEPIVVEPFHGRHQAGIATVPQGHVAVLALDVAEGVDADRFAAVLRMLSHDAERLTRGEAALGDTEPQLATHPARLTVTFGFGYALFDKLDLADRRPDDFTVLPEFTVDELDPAFVGGDLMVQICSDDVTAVAHAMRMLVKDSRSIMRVRWVQRGFRQTTPVIEPGATPRNVMGQLDGTSNPTTDELDAVVWRDGPDWLRDGSTMVIRRIRAEMETWDAVDPAAKDMVIGRRNDTGAPLTGRSEHDEPDFDAVDGLRLPVIAANAHIRRARLSDGRRIFRRAYNYDDQLTPHGIPDTGLLFIAYQSDVTTFVDMQRRIDEADMLNSWVTPVGSAEFLIPPGCRPGGWIGETLLG</sequence>
<dbReference type="InParanoid" id="A0A543ATH3"/>
<dbReference type="InterPro" id="IPR048328">
    <property type="entry name" value="Dyp_perox_C"/>
</dbReference>
<comment type="cofactor">
    <cofactor evidence="1">
        <name>heme b</name>
        <dbReference type="ChEBI" id="CHEBI:60344"/>
    </cofactor>
</comment>
<dbReference type="PROSITE" id="PS51318">
    <property type="entry name" value="TAT"/>
    <property type="match status" value="1"/>
</dbReference>
<keyword evidence="13" id="KW-1185">Reference proteome</keyword>
<dbReference type="Proteomes" id="UP000317043">
    <property type="component" value="Unassembled WGS sequence"/>
</dbReference>
<evidence type="ECO:0000256" key="1">
    <source>
        <dbReference type="ARBA" id="ARBA00001970"/>
    </source>
</evidence>
<keyword evidence="7" id="KW-0408">Iron</keyword>
<dbReference type="Pfam" id="PF20628">
    <property type="entry name" value="Dyp_perox_C"/>
    <property type="match status" value="1"/>
</dbReference>
<evidence type="ECO:0000256" key="6">
    <source>
        <dbReference type="ARBA" id="ARBA00023002"/>
    </source>
</evidence>
<evidence type="ECO:0000259" key="11">
    <source>
        <dbReference type="Pfam" id="PF20628"/>
    </source>
</evidence>
<evidence type="ECO:0000256" key="2">
    <source>
        <dbReference type="ARBA" id="ARBA00022559"/>
    </source>
</evidence>
<keyword evidence="4" id="KW-0479">Metal-binding</keyword>
<evidence type="ECO:0000313" key="13">
    <source>
        <dbReference type="Proteomes" id="UP000317043"/>
    </source>
</evidence>
<protein>
    <submittedName>
        <fullName evidence="12">Dye decolorizing peroxidase</fullName>
    </submittedName>
</protein>
<dbReference type="InterPro" id="IPR011008">
    <property type="entry name" value="Dimeric_a/b-barrel"/>
</dbReference>
<comment type="caution">
    <text evidence="12">The sequence shown here is derived from an EMBL/GenBank/DDBJ whole genome shotgun (WGS) entry which is preliminary data.</text>
</comment>
<feature type="domain" description="Dyp-type peroxidase N-terminal" evidence="10">
    <location>
        <begin position="55"/>
        <end position="198"/>
    </location>
</feature>
<dbReference type="GO" id="GO:0046872">
    <property type="term" value="F:metal ion binding"/>
    <property type="evidence" value="ECO:0007669"/>
    <property type="project" value="UniProtKB-KW"/>
</dbReference>
<reference evidence="12 13" key="1">
    <citation type="submission" date="2019-06" db="EMBL/GenBank/DDBJ databases">
        <title>Sequencing the genomes of 1000 actinobacteria strains.</title>
        <authorList>
            <person name="Klenk H.-P."/>
        </authorList>
    </citation>
    <scope>NUCLEOTIDE SEQUENCE [LARGE SCALE GENOMIC DNA]</scope>
    <source>
        <strain evidence="12 13">DSM 45928</strain>
    </source>
</reference>
<keyword evidence="5" id="KW-0732">Signal</keyword>
<dbReference type="PANTHER" id="PTHR30521">
    <property type="entry name" value="DEFERROCHELATASE/PEROXIDASE"/>
    <property type="match status" value="1"/>
</dbReference>
<dbReference type="GO" id="GO:0020037">
    <property type="term" value="F:heme binding"/>
    <property type="evidence" value="ECO:0007669"/>
    <property type="project" value="InterPro"/>
</dbReference>
<evidence type="ECO:0000256" key="4">
    <source>
        <dbReference type="ARBA" id="ARBA00022723"/>
    </source>
</evidence>
<dbReference type="NCBIfam" id="TIGR01413">
    <property type="entry name" value="Dyp_perox_fam"/>
    <property type="match status" value="1"/>
</dbReference>
<dbReference type="SUPFAM" id="SSF54909">
    <property type="entry name" value="Dimeric alpha+beta barrel"/>
    <property type="match status" value="1"/>
</dbReference>
<evidence type="ECO:0000256" key="8">
    <source>
        <dbReference type="ARBA" id="ARBA00025737"/>
    </source>
</evidence>
<keyword evidence="6" id="KW-0560">Oxidoreductase</keyword>
<feature type="region of interest" description="Disordered" evidence="9">
    <location>
        <begin position="203"/>
        <end position="225"/>
    </location>
</feature>
<proteinExistence type="inferred from homology"/>
<evidence type="ECO:0000259" key="10">
    <source>
        <dbReference type="Pfam" id="PF04261"/>
    </source>
</evidence>
<evidence type="ECO:0000313" key="12">
    <source>
        <dbReference type="EMBL" id="TQL75889.1"/>
    </source>
</evidence>
<keyword evidence="2 12" id="KW-0575">Peroxidase</keyword>
<dbReference type="RefSeq" id="WP_211347568.1">
    <property type="nucleotide sequence ID" value="NZ_JBHTGS010000001.1"/>
</dbReference>
<dbReference type="Pfam" id="PF04261">
    <property type="entry name" value="Dyp_perox_N"/>
    <property type="match status" value="1"/>
</dbReference>
<dbReference type="PROSITE" id="PS51404">
    <property type="entry name" value="DYP_PEROXIDASE"/>
    <property type="match status" value="1"/>
</dbReference>
<evidence type="ECO:0000256" key="9">
    <source>
        <dbReference type="SAM" id="MobiDB-lite"/>
    </source>
</evidence>
<evidence type="ECO:0000256" key="5">
    <source>
        <dbReference type="ARBA" id="ARBA00022729"/>
    </source>
</evidence>
<dbReference type="InterPro" id="IPR006314">
    <property type="entry name" value="Dyp_peroxidase"/>
</dbReference>
<dbReference type="InterPro" id="IPR006311">
    <property type="entry name" value="TAT_signal"/>
</dbReference>
<evidence type="ECO:0000256" key="7">
    <source>
        <dbReference type="ARBA" id="ARBA00023004"/>
    </source>
</evidence>
<dbReference type="GO" id="GO:0005829">
    <property type="term" value="C:cytosol"/>
    <property type="evidence" value="ECO:0007669"/>
    <property type="project" value="TreeGrafter"/>
</dbReference>
<dbReference type="PANTHER" id="PTHR30521:SF4">
    <property type="entry name" value="DEFERROCHELATASE"/>
    <property type="match status" value="1"/>
</dbReference>
<name>A0A543ATH3_9ACTN</name>
<organism evidence="12 13">
    <name type="scientific">Stackebrandtia endophytica</name>
    <dbReference type="NCBI Taxonomy" id="1496996"/>
    <lineage>
        <taxon>Bacteria</taxon>
        <taxon>Bacillati</taxon>
        <taxon>Actinomycetota</taxon>
        <taxon>Actinomycetes</taxon>
        <taxon>Glycomycetales</taxon>
        <taxon>Glycomycetaceae</taxon>
        <taxon>Stackebrandtia</taxon>
    </lineage>
</organism>
<keyword evidence="3" id="KW-0349">Heme</keyword>
<evidence type="ECO:0000256" key="3">
    <source>
        <dbReference type="ARBA" id="ARBA00022617"/>
    </source>
</evidence>
<dbReference type="InterPro" id="IPR048327">
    <property type="entry name" value="Dyp_perox_N"/>
</dbReference>
<dbReference type="GO" id="GO:0004601">
    <property type="term" value="F:peroxidase activity"/>
    <property type="evidence" value="ECO:0007669"/>
    <property type="project" value="UniProtKB-KW"/>
</dbReference>
<accession>A0A543ATH3</accession>
<comment type="similarity">
    <text evidence="8">Belongs to the DyP-type peroxidase family.</text>
</comment>
<dbReference type="AlphaFoldDB" id="A0A543ATH3"/>